<keyword evidence="3" id="KW-1185">Reference proteome</keyword>
<evidence type="ECO:0000313" key="2">
    <source>
        <dbReference type="EMBL" id="KAG8060620.1"/>
    </source>
</evidence>
<organism evidence="2 3">
    <name type="scientific">Zizania palustris</name>
    <name type="common">Northern wild rice</name>
    <dbReference type="NCBI Taxonomy" id="103762"/>
    <lineage>
        <taxon>Eukaryota</taxon>
        <taxon>Viridiplantae</taxon>
        <taxon>Streptophyta</taxon>
        <taxon>Embryophyta</taxon>
        <taxon>Tracheophyta</taxon>
        <taxon>Spermatophyta</taxon>
        <taxon>Magnoliopsida</taxon>
        <taxon>Liliopsida</taxon>
        <taxon>Poales</taxon>
        <taxon>Poaceae</taxon>
        <taxon>BOP clade</taxon>
        <taxon>Oryzoideae</taxon>
        <taxon>Oryzeae</taxon>
        <taxon>Zizaniinae</taxon>
        <taxon>Zizania</taxon>
    </lineage>
</organism>
<gene>
    <name evidence="2" type="ORF">GUJ93_ZPchr0002g26558</name>
</gene>
<dbReference type="Proteomes" id="UP000729402">
    <property type="component" value="Unassembled WGS sequence"/>
</dbReference>
<dbReference type="EMBL" id="JAAALK010000287">
    <property type="protein sequence ID" value="KAG8060620.1"/>
    <property type="molecule type" value="Genomic_DNA"/>
</dbReference>
<reference evidence="2" key="1">
    <citation type="journal article" date="2021" name="bioRxiv">
        <title>Whole Genome Assembly and Annotation of Northern Wild Rice, Zizania palustris L., Supports a Whole Genome Duplication in the Zizania Genus.</title>
        <authorList>
            <person name="Haas M."/>
            <person name="Kono T."/>
            <person name="Macchietto M."/>
            <person name="Millas R."/>
            <person name="McGilp L."/>
            <person name="Shao M."/>
            <person name="Duquette J."/>
            <person name="Hirsch C.N."/>
            <person name="Kimball J."/>
        </authorList>
    </citation>
    <scope>NUCLEOTIDE SEQUENCE</scope>
    <source>
        <tissue evidence="2">Fresh leaf tissue</tissue>
    </source>
</reference>
<proteinExistence type="predicted"/>
<evidence type="ECO:0000313" key="3">
    <source>
        <dbReference type="Proteomes" id="UP000729402"/>
    </source>
</evidence>
<feature type="region of interest" description="Disordered" evidence="1">
    <location>
        <begin position="1"/>
        <end position="26"/>
    </location>
</feature>
<reference evidence="2" key="2">
    <citation type="submission" date="2021-02" db="EMBL/GenBank/DDBJ databases">
        <authorList>
            <person name="Kimball J.A."/>
            <person name="Haas M.W."/>
            <person name="Macchietto M."/>
            <person name="Kono T."/>
            <person name="Duquette J."/>
            <person name="Shao M."/>
        </authorList>
    </citation>
    <scope>NUCLEOTIDE SEQUENCE</scope>
    <source>
        <tissue evidence="2">Fresh leaf tissue</tissue>
    </source>
</reference>
<protein>
    <submittedName>
        <fullName evidence="2">Uncharacterized protein</fullName>
    </submittedName>
</protein>
<evidence type="ECO:0000256" key="1">
    <source>
        <dbReference type="SAM" id="MobiDB-lite"/>
    </source>
</evidence>
<name>A0A8J5RJ20_ZIZPA</name>
<dbReference type="AlphaFoldDB" id="A0A8J5RJ20"/>
<comment type="caution">
    <text evidence="2">The sequence shown here is derived from an EMBL/GenBank/DDBJ whole genome shotgun (WGS) entry which is preliminary data.</text>
</comment>
<feature type="compositionally biased region" description="Pro residues" evidence="1">
    <location>
        <begin position="11"/>
        <end position="20"/>
    </location>
</feature>
<sequence>MSSSQSALVPSAPPPPPSSALPPSSGLPTLSGALVTSAPSASAIQAAATDVLANAIYDLQWQVSQIASCLPGTRAGGAGGYGPYVGAGPSSSPPYLYGLPGYGVVPSAPSTAAIIVHTTSATQVPLQPVPITQIQFPPSLSPIPGYSDPPIYHTWPPPPPYQGLQPLHQGFQEGPAEAVGVPRYYKLSFSTFDGREDSLG</sequence>
<accession>A0A8J5RJ20</accession>
<feature type="compositionally biased region" description="Low complexity" evidence="1">
    <location>
        <begin position="1"/>
        <end position="10"/>
    </location>
</feature>